<evidence type="ECO:0000313" key="2">
    <source>
        <dbReference type="EMBL" id="UQC77475.1"/>
    </source>
</evidence>
<evidence type="ECO:0000313" key="3">
    <source>
        <dbReference type="Proteomes" id="UP000830671"/>
    </source>
</evidence>
<dbReference type="RefSeq" id="XP_049139114.1">
    <property type="nucleotide sequence ID" value="XM_049281971.1"/>
</dbReference>
<dbReference type="KEGG" id="clup:CLUP02_02943"/>
<dbReference type="AlphaFoldDB" id="A0A9Q8SHX4"/>
<reference evidence="2" key="1">
    <citation type="journal article" date="2021" name="Mol. Plant Microbe Interact.">
        <title>Complete Genome Sequence of the Plant-Pathogenic Fungus Colletotrichum lupini.</title>
        <authorList>
            <person name="Baroncelli R."/>
            <person name="Pensec F."/>
            <person name="Da Lio D."/>
            <person name="Boufleur T."/>
            <person name="Vicente I."/>
            <person name="Sarrocco S."/>
            <person name="Picot A."/>
            <person name="Baraldi E."/>
            <person name="Sukno S."/>
            <person name="Thon M."/>
            <person name="Le Floch G."/>
        </authorList>
    </citation>
    <scope>NUCLEOTIDE SEQUENCE</scope>
    <source>
        <strain evidence="2">IMI 504893</strain>
    </source>
</reference>
<evidence type="ECO:0000256" key="1">
    <source>
        <dbReference type="SAM" id="MobiDB-lite"/>
    </source>
</evidence>
<dbReference type="EMBL" id="CP019474">
    <property type="protein sequence ID" value="UQC77475.1"/>
    <property type="molecule type" value="Genomic_DNA"/>
</dbReference>
<keyword evidence="3" id="KW-1185">Reference proteome</keyword>
<gene>
    <name evidence="2" type="ORF">CLUP02_02943</name>
</gene>
<accession>A0A9Q8SHX4</accession>
<dbReference type="Proteomes" id="UP000830671">
    <property type="component" value="Chromosome 2"/>
</dbReference>
<organism evidence="2 3">
    <name type="scientific">Colletotrichum lupini</name>
    <dbReference type="NCBI Taxonomy" id="145971"/>
    <lineage>
        <taxon>Eukaryota</taxon>
        <taxon>Fungi</taxon>
        <taxon>Dikarya</taxon>
        <taxon>Ascomycota</taxon>
        <taxon>Pezizomycotina</taxon>
        <taxon>Sordariomycetes</taxon>
        <taxon>Hypocreomycetidae</taxon>
        <taxon>Glomerellales</taxon>
        <taxon>Glomerellaceae</taxon>
        <taxon>Colletotrichum</taxon>
        <taxon>Colletotrichum acutatum species complex</taxon>
    </lineage>
</organism>
<feature type="region of interest" description="Disordered" evidence="1">
    <location>
        <begin position="372"/>
        <end position="415"/>
    </location>
</feature>
<proteinExistence type="predicted"/>
<sequence>MLTGTCNIGWRPVFRVTERSQAGCPAPVEAEQFLLPQIGYCRDDKDDSSLTARRPLCSLARFGITRTIRTWKAVGTVPTNISPLTTSGATIILPIPSPSIPTYTVIQPTIDLCANLTVILLTCIPTLFLSSKDSLCAWLRGSVSNTQNKQVGSSSTCLGDTDAGTRVTCRVPAGLPLPHFLPARWDEDIVGLPAWRCSFNSYKEQGSMLMSRQRSHPDTSFSALNRSKTPECSLPDKRVVQRGQHGKRVFESILKMKWIVFHLYSGRNALLARSKFCHPVIKLTEAANGCLPFGSLIFQFTALTTHNFNHNHLMARPKPEPDLELSQSQAYVALPTGVNRCRNVFRSTSSHISRQACRGWFVAGFSPQSDEKSHLLKRSTEGRVESDAHLRSASMTPSPDSDLVPEKDAAAAQPGKFRRESLMAVSTVFVDRR</sequence>
<dbReference type="GeneID" id="73336981"/>
<protein>
    <submittedName>
        <fullName evidence="2">Uncharacterized protein</fullName>
    </submittedName>
</protein>
<name>A0A9Q8SHX4_9PEZI</name>
<feature type="compositionally biased region" description="Basic and acidic residues" evidence="1">
    <location>
        <begin position="372"/>
        <end position="390"/>
    </location>
</feature>